<evidence type="ECO:0000256" key="1">
    <source>
        <dbReference type="PROSITE-ProRule" id="PRU00259"/>
    </source>
</evidence>
<evidence type="ECO:0008006" key="4">
    <source>
        <dbReference type="Google" id="ProtNLM"/>
    </source>
</evidence>
<feature type="compositionally biased region" description="Basic residues" evidence="2">
    <location>
        <begin position="125"/>
        <end position="134"/>
    </location>
</feature>
<dbReference type="AlphaFoldDB" id="A0A7S1RE20"/>
<dbReference type="InterPro" id="IPR016024">
    <property type="entry name" value="ARM-type_fold"/>
</dbReference>
<dbReference type="SUPFAM" id="SSF48371">
    <property type="entry name" value="ARM repeat"/>
    <property type="match status" value="1"/>
</dbReference>
<feature type="region of interest" description="Disordered" evidence="2">
    <location>
        <begin position="72"/>
        <end position="210"/>
    </location>
</feature>
<dbReference type="EMBL" id="HBGE01067361">
    <property type="protein sequence ID" value="CAD9163652.1"/>
    <property type="molecule type" value="Transcribed_RNA"/>
</dbReference>
<reference evidence="3" key="1">
    <citation type="submission" date="2021-01" db="EMBL/GenBank/DDBJ databases">
        <authorList>
            <person name="Corre E."/>
            <person name="Pelletier E."/>
            <person name="Niang G."/>
            <person name="Scheremetjew M."/>
            <person name="Finn R."/>
            <person name="Kale V."/>
            <person name="Holt S."/>
            <person name="Cochrane G."/>
            <person name="Meng A."/>
            <person name="Brown T."/>
            <person name="Cohen L."/>
        </authorList>
    </citation>
    <scope>NUCLEOTIDE SEQUENCE</scope>
    <source>
        <strain evidence="3">OF101</strain>
    </source>
</reference>
<feature type="compositionally biased region" description="Low complexity" evidence="2">
    <location>
        <begin position="105"/>
        <end position="121"/>
    </location>
</feature>
<evidence type="ECO:0000313" key="3">
    <source>
        <dbReference type="EMBL" id="CAD9163652.1"/>
    </source>
</evidence>
<feature type="compositionally biased region" description="Basic and acidic residues" evidence="2">
    <location>
        <begin position="135"/>
        <end position="145"/>
    </location>
</feature>
<dbReference type="PANTHER" id="PTHR23315:SF7">
    <property type="entry name" value="U-BOX DOMAIN-CONTAINING PROTEIN 4"/>
    <property type="match status" value="1"/>
</dbReference>
<proteinExistence type="predicted"/>
<organism evidence="3">
    <name type="scientific">Alexandrium catenella</name>
    <name type="common">Red tide dinoflagellate</name>
    <name type="synonym">Gonyaulax catenella</name>
    <dbReference type="NCBI Taxonomy" id="2925"/>
    <lineage>
        <taxon>Eukaryota</taxon>
        <taxon>Sar</taxon>
        <taxon>Alveolata</taxon>
        <taxon>Dinophyceae</taxon>
        <taxon>Gonyaulacales</taxon>
        <taxon>Pyrocystaceae</taxon>
        <taxon>Alexandrium</taxon>
    </lineage>
</organism>
<feature type="compositionally biased region" description="Low complexity" evidence="2">
    <location>
        <begin position="185"/>
        <end position="209"/>
    </location>
</feature>
<dbReference type="SMART" id="SM00185">
    <property type="entry name" value="ARM"/>
    <property type="match status" value="4"/>
</dbReference>
<evidence type="ECO:0000256" key="2">
    <source>
        <dbReference type="SAM" id="MobiDB-lite"/>
    </source>
</evidence>
<dbReference type="InterPro" id="IPR000225">
    <property type="entry name" value="Armadillo"/>
</dbReference>
<gene>
    <name evidence="3" type="ORF">ACAT0790_LOCUS40417</name>
</gene>
<feature type="repeat" description="ARM" evidence="1">
    <location>
        <begin position="314"/>
        <end position="356"/>
    </location>
</feature>
<feature type="repeat" description="ARM" evidence="1">
    <location>
        <begin position="272"/>
        <end position="315"/>
    </location>
</feature>
<dbReference type="Pfam" id="PF00514">
    <property type="entry name" value="Arm"/>
    <property type="match status" value="2"/>
</dbReference>
<accession>A0A7S1RE20</accession>
<dbReference type="Gene3D" id="1.25.10.10">
    <property type="entry name" value="Leucine-rich Repeat Variant"/>
    <property type="match status" value="2"/>
</dbReference>
<protein>
    <recommendedName>
        <fullName evidence="4">Armadillo repeat-containing protein 8</fullName>
    </recommendedName>
</protein>
<name>A0A7S1RE20_ALECA</name>
<sequence length="484" mass="49585">MGDYAWKPRTVEDSVDAGVHPAVAAMRLNGGEKPRLDLGKLGVDASRPDWGSNALGNALVESLGFMRVTKPDTPAWALDGEGLVPKAKEKKKKEKKKKKDKKAKSSSSSSSNNSSASSSSESKSKAKKAKKSKKEAKEGKRKEAGSDAETPAAPAASALMGADKDEAASKRRKEEDAGGPGAGTEAGEAPPQAAVSSEAPAASASADSSPFPPVLEALECRDLTVLDEAVTLLAPGAHPDQQRAAIAGALGSLVKASVDPTGINRVAVARAGAIPPLVQMLRSQFSECQLQAAWALHNLTSKNADNKEAVVREGGVMPLVAVLRSGTPEAKSQVVGVLRNLSGGSVSCKAAVEAAGTISMVVGMLTKAGSYQPLVQANLAVILYNLCKDSPDCKLQVARGGALQVLVSLLGSGVAPAQQEAADTLRIVVTGSADYCAAAVSSGVVPVLGVAMGPTAPPKLRQQAGFLKKELIRSGGPDVQKALK</sequence>
<dbReference type="InterPro" id="IPR011989">
    <property type="entry name" value="ARM-like"/>
</dbReference>
<feature type="compositionally biased region" description="Basic and acidic residues" evidence="2">
    <location>
        <begin position="162"/>
        <end position="176"/>
    </location>
</feature>
<dbReference type="PROSITE" id="PS50176">
    <property type="entry name" value="ARM_REPEAT"/>
    <property type="match status" value="2"/>
</dbReference>
<dbReference type="PANTHER" id="PTHR23315">
    <property type="entry name" value="U BOX DOMAIN-CONTAINING"/>
    <property type="match status" value="1"/>
</dbReference>
<feature type="compositionally biased region" description="Basic residues" evidence="2">
    <location>
        <begin position="88"/>
        <end position="104"/>
    </location>
</feature>
<feature type="compositionally biased region" description="Low complexity" evidence="2">
    <location>
        <begin position="147"/>
        <end position="161"/>
    </location>
</feature>